<dbReference type="InterPro" id="IPR051328">
    <property type="entry name" value="T7SS_ABC-Transporter"/>
</dbReference>
<keyword evidence="7" id="KW-0046">Antibiotic resistance</keyword>
<dbReference type="GO" id="GO:0046677">
    <property type="term" value="P:response to antibiotic"/>
    <property type="evidence" value="ECO:0007669"/>
    <property type="project" value="UniProtKB-KW"/>
</dbReference>
<evidence type="ECO:0000259" key="9">
    <source>
        <dbReference type="PROSITE" id="PS51012"/>
    </source>
</evidence>
<dbReference type="Pfam" id="PF01061">
    <property type="entry name" value="ABC2_membrane"/>
    <property type="match status" value="1"/>
</dbReference>
<dbReference type="RefSeq" id="WP_149511773.1">
    <property type="nucleotide sequence ID" value="NZ_VDFC01000040.1"/>
</dbReference>
<dbReference type="GO" id="GO:0140359">
    <property type="term" value="F:ABC-type transporter activity"/>
    <property type="evidence" value="ECO:0007669"/>
    <property type="project" value="InterPro"/>
</dbReference>
<sequence>MSAVTETGRTAIPGGSLGQSVRDSLVVAKRNLIRMTRIPEMILFGIIQPVMFVVLFTYVFGGSMKIGNSTDPDVYKDFLMAGIFAQTVTFATAGSAAGIADDMQKGLVDRFRSLPMARGAVLTGRTVADLVQTAITLLVLAVVALLVGWRTGSAEPTNAGRIIAGFGLLLLLGYAFTWIGALIGLSVRTPEAATSGGIIWLFPVTFVSNAFVDSSQMTPWLRHIAEWNPFSATVQACRVLFGNPGVVDSSAWPMQHPVWASVLWSVLIVVLFRTLAVRKYRQADG</sequence>
<comment type="caution">
    <text evidence="10">The sequence shown here is derived from an EMBL/GenBank/DDBJ whole genome shotgun (WGS) entry which is preliminary data.</text>
</comment>
<keyword evidence="4 8" id="KW-0812">Transmembrane</keyword>
<keyword evidence="8" id="KW-0813">Transport</keyword>
<dbReference type="InterPro" id="IPR047817">
    <property type="entry name" value="ABC2_TM_bact-type"/>
</dbReference>
<feature type="transmembrane region" description="Helical" evidence="8">
    <location>
        <begin position="121"/>
        <end position="149"/>
    </location>
</feature>
<name>A0A5B0AZZ9_9ACTN</name>
<feature type="transmembrane region" description="Helical" evidence="8">
    <location>
        <begin position="192"/>
        <end position="212"/>
    </location>
</feature>
<keyword evidence="11" id="KW-1185">Reference proteome</keyword>
<comment type="subcellular location">
    <subcellularLocation>
        <location evidence="1 8">Cell membrane</location>
        <topology evidence="1 8">Multi-pass membrane protein</topology>
    </subcellularLocation>
</comment>
<evidence type="ECO:0000313" key="11">
    <source>
        <dbReference type="Proteomes" id="UP000324965"/>
    </source>
</evidence>
<reference evidence="10 11" key="1">
    <citation type="submission" date="2019-05" db="EMBL/GenBank/DDBJ databases">
        <authorList>
            <person name="Hariharan J."/>
            <person name="Choudoir M.J."/>
            <person name="Diebold P."/>
            <person name="Panke-Buisse K."/>
            <person name="Buckley D.H."/>
        </authorList>
    </citation>
    <scope>NUCLEOTIDE SEQUENCE [LARGE SCALE GENOMIC DNA]</scope>
    <source>
        <strain evidence="10 11">SUN51</strain>
    </source>
</reference>
<protein>
    <recommendedName>
        <fullName evidence="8">Transport permease protein</fullName>
    </recommendedName>
</protein>
<feature type="transmembrane region" description="Helical" evidence="8">
    <location>
        <begin position="38"/>
        <end position="58"/>
    </location>
</feature>
<gene>
    <name evidence="10" type="ORF">FGF04_14835</name>
</gene>
<dbReference type="PANTHER" id="PTHR43077">
    <property type="entry name" value="TRANSPORT PERMEASE YVFS-RELATED"/>
    <property type="match status" value="1"/>
</dbReference>
<feature type="transmembrane region" description="Helical" evidence="8">
    <location>
        <begin position="258"/>
        <end position="276"/>
    </location>
</feature>
<dbReference type="EMBL" id="VDFC01000040">
    <property type="protein sequence ID" value="KAA0935364.1"/>
    <property type="molecule type" value="Genomic_DNA"/>
</dbReference>
<dbReference type="Proteomes" id="UP000324965">
    <property type="component" value="Unassembled WGS sequence"/>
</dbReference>
<accession>A0A5B0AZZ9</accession>
<feature type="transmembrane region" description="Helical" evidence="8">
    <location>
        <begin position="78"/>
        <end position="100"/>
    </location>
</feature>
<evidence type="ECO:0000256" key="5">
    <source>
        <dbReference type="ARBA" id="ARBA00022989"/>
    </source>
</evidence>
<dbReference type="InterPro" id="IPR013525">
    <property type="entry name" value="ABC2_TM"/>
</dbReference>
<evidence type="ECO:0000256" key="6">
    <source>
        <dbReference type="ARBA" id="ARBA00023136"/>
    </source>
</evidence>
<comment type="similarity">
    <text evidence="2 8">Belongs to the ABC-2 integral membrane protein family.</text>
</comment>
<feature type="domain" description="ABC transmembrane type-2" evidence="9">
    <location>
        <begin position="40"/>
        <end position="283"/>
    </location>
</feature>
<keyword evidence="5 8" id="KW-1133">Transmembrane helix</keyword>
<evidence type="ECO:0000313" key="10">
    <source>
        <dbReference type="EMBL" id="KAA0935364.1"/>
    </source>
</evidence>
<evidence type="ECO:0000256" key="1">
    <source>
        <dbReference type="ARBA" id="ARBA00004651"/>
    </source>
</evidence>
<dbReference type="PIRSF" id="PIRSF006648">
    <property type="entry name" value="DrrB"/>
    <property type="match status" value="1"/>
</dbReference>
<dbReference type="InterPro" id="IPR000412">
    <property type="entry name" value="ABC_2_transport"/>
</dbReference>
<dbReference type="PROSITE" id="PS51012">
    <property type="entry name" value="ABC_TM2"/>
    <property type="match status" value="1"/>
</dbReference>
<organism evidence="10 11">
    <name type="scientific">Streptomyces apricus</name>
    <dbReference type="NCBI Taxonomy" id="1828112"/>
    <lineage>
        <taxon>Bacteria</taxon>
        <taxon>Bacillati</taxon>
        <taxon>Actinomycetota</taxon>
        <taxon>Actinomycetes</taxon>
        <taxon>Kitasatosporales</taxon>
        <taxon>Streptomycetaceae</taxon>
        <taxon>Streptomyces</taxon>
    </lineage>
</organism>
<feature type="transmembrane region" description="Helical" evidence="8">
    <location>
        <begin position="161"/>
        <end position="185"/>
    </location>
</feature>
<evidence type="ECO:0000256" key="3">
    <source>
        <dbReference type="ARBA" id="ARBA00022475"/>
    </source>
</evidence>
<keyword evidence="3 8" id="KW-1003">Cell membrane</keyword>
<evidence type="ECO:0000256" key="8">
    <source>
        <dbReference type="RuleBase" id="RU361157"/>
    </source>
</evidence>
<evidence type="ECO:0000256" key="2">
    <source>
        <dbReference type="ARBA" id="ARBA00007783"/>
    </source>
</evidence>
<dbReference type="GO" id="GO:0043190">
    <property type="term" value="C:ATP-binding cassette (ABC) transporter complex"/>
    <property type="evidence" value="ECO:0007669"/>
    <property type="project" value="InterPro"/>
</dbReference>
<proteinExistence type="inferred from homology"/>
<dbReference type="AlphaFoldDB" id="A0A5B0AZZ9"/>
<evidence type="ECO:0000256" key="7">
    <source>
        <dbReference type="ARBA" id="ARBA00023251"/>
    </source>
</evidence>
<evidence type="ECO:0000256" key="4">
    <source>
        <dbReference type="ARBA" id="ARBA00022692"/>
    </source>
</evidence>
<keyword evidence="6 8" id="KW-0472">Membrane</keyword>
<dbReference type="OrthoDB" id="3370990at2"/>
<dbReference type="PANTHER" id="PTHR43077:SF8">
    <property type="entry name" value="DOXORUBICIN RESISTANCE ABC TRANSPORTER PERMEASE PROTEIN DRRB"/>
    <property type="match status" value="1"/>
</dbReference>